<evidence type="ECO:0000313" key="3">
    <source>
        <dbReference type="RefSeq" id="XP_027770479.1"/>
    </source>
</evidence>
<proteinExistence type="predicted"/>
<feature type="compositionally biased region" description="Basic residues" evidence="1">
    <location>
        <begin position="99"/>
        <end position="108"/>
    </location>
</feature>
<dbReference type="RefSeq" id="XP_027770479.1">
    <property type="nucleotide sequence ID" value="XM_027914678.1"/>
</dbReference>
<dbReference type="Proteomes" id="UP000694930">
    <property type="component" value="Chromosome 2"/>
</dbReference>
<feature type="compositionally biased region" description="Polar residues" evidence="1">
    <location>
        <begin position="110"/>
        <end position="122"/>
    </location>
</feature>
<feature type="region of interest" description="Disordered" evidence="1">
    <location>
        <begin position="84"/>
        <end position="122"/>
    </location>
</feature>
<organism evidence="2 3">
    <name type="scientific">Solanum pennellii</name>
    <name type="common">Tomato</name>
    <name type="synonym">Lycopersicon pennellii</name>
    <dbReference type="NCBI Taxonomy" id="28526"/>
    <lineage>
        <taxon>Eukaryota</taxon>
        <taxon>Viridiplantae</taxon>
        <taxon>Streptophyta</taxon>
        <taxon>Embryophyta</taxon>
        <taxon>Tracheophyta</taxon>
        <taxon>Spermatophyta</taxon>
        <taxon>Magnoliopsida</taxon>
        <taxon>eudicotyledons</taxon>
        <taxon>Gunneridae</taxon>
        <taxon>Pentapetalae</taxon>
        <taxon>asterids</taxon>
        <taxon>lamiids</taxon>
        <taxon>Solanales</taxon>
        <taxon>Solanaceae</taxon>
        <taxon>Solanoideae</taxon>
        <taxon>Solaneae</taxon>
        <taxon>Solanum</taxon>
        <taxon>Solanum subgen. Lycopersicon</taxon>
    </lineage>
</organism>
<dbReference type="GeneID" id="107009849"/>
<keyword evidence="2" id="KW-1185">Reference proteome</keyword>
<sequence>MCKWQVMGLKPKFEIFIETTFTEIDCSNIQPTPKEIASLDLPDHNYVLPTQTDSTIPYGEYVHPEKVPGFEDFSIKPPENLLRRLSRDSIAGTTPPPQKRVKVVHPHKYNLSSLSQPQKQPD</sequence>
<evidence type="ECO:0000313" key="2">
    <source>
        <dbReference type="Proteomes" id="UP000694930"/>
    </source>
</evidence>
<name>A0ABM1V411_SOLPN</name>
<accession>A0ABM1V411</accession>
<reference evidence="2" key="1">
    <citation type="journal article" date="2014" name="Nat. Genet.">
        <title>The genome of the stress-tolerant wild tomato species Solanum pennellii.</title>
        <authorList>
            <person name="Bolger A."/>
            <person name="Scossa F."/>
            <person name="Bolger M.E."/>
            <person name="Lanz C."/>
            <person name="Maumus F."/>
            <person name="Tohge T."/>
            <person name="Quesneville H."/>
            <person name="Alseekh S."/>
            <person name="Sorensen I."/>
            <person name="Lichtenstein G."/>
            <person name="Fich E.A."/>
            <person name="Conte M."/>
            <person name="Keller H."/>
            <person name="Schneeberger K."/>
            <person name="Schwacke R."/>
            <person name="Ofner I."/>
            <person name="Vrebalov J."/>
            <person name="Xu Y."/>
            <person name="Osorio S."/>
            <person name="Aflitos S.A."/>
            <person name="Schijlen E."/>
            <person name="Jimenez-Gomez J.M."/>
            <person name="Ryngajllo M."/>
            <person name="Kimura S."/>
            <person name="Kumar R."/>
            <person name="Koenig D."/>
            <person name="Headland L.R."/>
            <person name="Maloof J.N."/>
            <person name="Sinha N."/>
            <person name="van Ham R.C."/>
            <person name="Lankhorst R.K."/>
            <person name="Mao L."/>
            <person name="Vogel A."/>
            <person name="Arsova B."/>
            <person name="Panstruga R."/>
            <person name="Fei Z."/>
            <person name="Rose J.K."/>
            <person name="Zamir D."/>
            <person name="Carrari F."/>
            <person name="Giovannoni J.J."/>
            <person name="Weigel D."/>
            <person name="Usadel B."/>
            <person name="Fernie A.R."/>
        </authorList>
    </citation>
    <scope>NUCLEOTIDE SEQUENCE [LARGE SCALE GENOMIC DNA]</scope>
    <source>
        <strain evidence="2">cv. LA0716</strain>
    </source>
</reference>
<evidence type="ECO:0000256" key="1">
    <source>
        <dbReference type="SAM" id="MobiDB-lite"/>
    </source>
</evidence>
<protein>
    <submittedName>
        <fullName evidence="3">Uncharacterized protein LOC107009849</fullName>
    </submittedName>
</protein>
<gene>
    <name evidence="3" type="primary">LOC107009849</name>
</gene>
<dbReference type="PANTHER" id="PTHR48302:SF2">
    <property type="entry name" value="DUF1985 DOMAIN-CONTAINING PROTEIN"/>
    <property type="match status" value="1"/>
</dbReference>
<reference evidence="3" key="2">
    <citation type="submission" date="2025-08" db="UniProtKB">
        <authorList>
            <consortium name="RefSeq"/>
        </authorList>
    </citation>
    <scope>IDENTIFICATION</scope>
</reference>
<dbReference type="PANTHER" id="PTHR48302">
    <property type="entry name" value="ULP1 PROTEASE FAMILY, C-TERMINAL CATALYTIC DOMAIN CONTAINING PROTEIN"/>
    <property type="match status" value="1"/>
</dbReference>